<evidence type="ECO:0000259" key="3">
    <source>
        <dbReference type="PROSITE" id="PS50118"/>
    </source>
</evidence>
<keyword evidence="4" id="KW-1185">Reference proteome</keyword>
<keyword evidence="1" id="KW-0539">Nucleus</keyword>
<feature type="compositionally biased region" description="Basic and acidic residues" evidence="2">
    <location>
        <begin position="129"/>
        <end position="147"/>
    </location>
</feature>
<keyword evidence="1" id="KW-0238">DNA-binding</keyword>
<protein>
    <submittedName>
        <fullName evidence="5">HMG box domain-containing protein</fullName>
    </submittedName>
</protein>
<evidence type="ECO:0000256" key="2">
    <source>
        <dbReference type="SAM" id="MobiDB-lite"/>
    </source>
</evidence>
<reference evidence="5" key="1">
    <citation type="submission" date="2022-11" db="UniProtKB">
        <authorList>
            <consortium name="WormBaseParasite"/>
        </authorList>
    </citation>
    <scope>IDENTIFICATION</scope>
</reference>
<proteinExistence type="predicted"/>
<evidence type="ECO:0000313" key="5">
    <source>
        <dbReference type="WBParaSite" id="nRc.2.0.1.t22677-RA"/>
    </source>
</evidence>
<organism evidence="4 5">
    <name type="scientific">Romanomermis culicivorax</name>
    <name type="common">Nematode worm</name>
    <dbReference type="NCBI Taxonomy" id="13658"/>
    <lineage>
        <taxon>Eukaryota</taxon>
        <taxon>Metazoa</taxon>
        <taxon>Ecdysozoa</taxon>
        <taxon>Nematoda</taxon>
        <taxon>Enoplea</taxon>
        <taxon>Dorylaimia</taxon>
        <taxon>Mermithida</taxon>
        <taxon>Mermithoidea</taxon>
        <taxon>Mermithidae</taxon>
        <taxon>Romanomermis</taxon>
    </lineage>
</organism>
<evidence type="ECO:0000256" key="1">
    <source>
        <dbReference type="PROSITE-ProRule" id="PRU00267"/>
    </source>
</evidence>
<dbReference type="GO" id="GO:0005634">
    <property type="term" value="C:nucleus"/>
    <property type="evidence" value="ECO:0007669"/>
    <property type="project" value="UniProtKB-UniRule"/>
</dbReference>
<dbReference type="InterPro" id="IPR036910">
    <property type="entry name" value="HMG_box_dom_sf"/>
</dbReference>
<dbReference type="SUPFAM" id="SSF47095">
    <property type="entry name" value="HMG-box"/>
    <property type="match status" value="1"/>
</dbReference>
<dbReference type="Proteomes" id="UP000887565">
    <property type="component" value="Unplaced"/>
</dbReference>
<dbReference type="InterPro" id="IPR009071">
    <property type="entry name" value="HMG_box_dom"/>
</dbReference>
<dbReference type="Gene3D" id="1.10.30.10">
    <property type="entry name" value="High mobility group box domain"/>
    <property type="match status" value="1"/>
</dbReference>
<evidence type="ECO:0000313" key="4">
    <source>
        <dbReference type="Proteomes" id="UP000887565"/>
    </source>
</evidence>
<dbReference type="GO" id="GO:0003677">
    <property type="term" value="F:DNA binding"/>
    <property type="evidence" value="ECO:0007669"/>
    <property type="project" value="UniProtKB-UniRule"/>
</dbReference>
<feature type="domain" description="HMG box" evidence="3">
    <location>
        <begin position="22"/>
        <end position="80"/>
    </location>
</feature>
<feature type="DNA-binding region" description="HMG box" evidence="1">
    <location>
        <begin position="22"/>
        <end position="80"/>
    </location>
</feature>
<feature type="region of interest" description="Disordered" evidence="2">
    <location>
        <begin position="122"/>
        <end position="147"/>
    </location>
</feature>
<dbReference type="PROSITE" id="PS50118">
    <property type="entry name" value="HMG_BOX_2"/>
    <property type="match status" value="1"/>
</dbReference>
<name>A0A915J941_ROMCU</name>
<accession>A0A915J941</accession>
<dbReference type="AlphaFoldDB" id="A0A915J941"/>
<sequence>MWKKIYKSNPPKIMERNDLQESRRARNAYLLFERDAWRNVHVEHPDWEEWYGLADEQRQYYLQLAVQDVKTYAAKMREYKLFKIWRALCMHMSQGRAFFGKKQQRREKQQVNDAEELLRKAVEPGGVAAERDQKIRDENLERRSSNE</sequence>
<dbReference type="WBParaSite" id="nRc.2.0.1.t22677-RA">
    <property type="protein sequence ID" value="nRc.2.0.1.t22677-RA"/>
    <property type="gene ID" value="nRc.2.0.1.g22677"/>
</dbReference>